<organism evidence="1">
    <name type="scientific">Anguilla anguilla</name>
    <name type="common">European freshwater eel</name>
    <name type="synonym">Muraena anguilla</name>
    <dbReference type="NCBI Taxonomy" id="7936"/>
    <lineage>
        <taxon>Eukaryota</taxon>
        <taxon>Metazoa</taxon>
        <taxon>Chordata</taxon>
        <taxon>Craniata</taxon>
        <taxon>Vertebrata</taxon>
        <taxon>Euteleostomi</taxon>
        <taxon>Actinopterygii</taxon>
        <taxon>Neopterygii</taxon>
        <taxon>Teleostei</taxon>
        <taxon>Anguilliformes</taxon>
        <taxon>Anguillidae</taxon>
        <taxon>Anguilla</taxon>
    </lineage>
</organism>
<accession>A0A0E9QHU3</accession>
<protein>
    <submittedName>
        <fullName evidence="1">Uncharacterized protein</fullName>
    </submittedName>
</protein>
<proteinExistence type="predicted"/>
<dbReference type="AlphaFoldDB" id="A0A0E9QHU3"/>
<sequence length="30" mass="3421">MPHFNEPVQFGLCTVVLLYCVREFVAGTLH</sequence>
<name>A0A0E9QHU3_ANGAN</name>
<evidence type="ECO:0000313" key="1">
    <source>
        <dbReference type="EMBL" id="JAH15905.1"/>
    </source>
</evidence>
<dbReference type="EMBL" id="GBXM01092672">
    <property type="protein sequence ID" value="JAH15905.1"/>
    <property type="molecule type" value="Transcribed_RNA"/>
</dbReference>
<reference evidence="1" key="2">
    <citation type="journal article" date="2015" name="Fish Shellfish Immunol.">
        <title>Early steps in the European eel (Anguilla anguilla)-Vibrio vulnificus interaction in the gills: Role of the RtxA13 toxin.</title>
        <authorList>
            <person name="Callol A."/>
            <person name="Pajuelo D."/>
            <person name="Ebbesson L."/>
            <person name="Teles M."/>
            <person name="MacKenzie S."/>
            <person name="Amaro C."/>
        </authorList>
    </citation>
    <scope>NUCLEOTIDE SEQUENCE</scope>
</reference>
<reference evidence="1" key="1">
    <citation type="submission" date="2014-11" db="EMBL/GenBank/DDBJ databases">
        <authorList>
            <person name="Amaro Gonzalez C."/>
        </authorList>
    </citation>
    <scope>NUCLEOTIDE SEQUENCE</scope>
</reference>